<keyword evidence="3" id="KW-0789">Thiol protease inhibitor</keyword>
<feature type="chain" id="PRO_5025420948" evidence="5">
    <location>
        <begin position="20"/>
        <end position="868"/>
    </location>
</feature>
<feature type="region of interest" description="Disordered" evidence="4">
    <location>
        <begin position="59"/>
        <end position="280"/>
    </location>
</feature>
<dbReference type="Pfam" id="PF00031">
    <property type="entry name" value="Cystatin"/>
    <property type="match status" value="1"/>
</dbReference>
<keyword evidence="5" id="KW-0732">Signal</keyword>
<sequence length="868" mass="94449">MRRVLVLLSLLLTSSCLPADPLTSEGSGHDVTLGEVDVLSPEPDDVEEAGERDELLTSLADLLERMQTLRPKSPGELKPGPGLDPELGPGSESQPESGAGIGTGQEREAEPKQELKTEPENVASDEADEDAEQEESQADPDTNESEEVPTQSEEQEQPGTERPDIETTTVLTVQLLDVPVESEPGVPAAVDSEPAEPQSEEPEPAQLETVTPEKESAQPVVPQPDVSEDEVPTIREPESIDESPESIDESPEEIDESPESIEESLESIGESPESIDESPEEIDVPLGQNEVPLPSPARTPVQEPLIIAETAACVGCVTPILQDGADLRRVSNMAAKLLEEELDSQHTFRVMEVYRASKQVVNGIKYFLTLEVAPTSCERPLTPFTLCFVASDAERLLYAVELLHQPHRANTELLHLRKLDRSEIAGFGGLFAAATAEPATEATPHRKAAPIAPGDSLLDILMGLDSVISKQREREEAEGAAEPAPPAPPADRQGPPPLQMDPPGPPAARPGPPPLLQAARPDPPPLQADPALQTEPALSADWQAEIQQRHSASQQSLRVQALLREAGWPGVGVAPRRRTRPDSGHTQEEGEETRCREGRQYSTPHVPLNVAHPRVQKILHKFLERQESVGSNRLVITDIQSATQQTISETNYRFDFVLGVSECPTNSTAHRYSCSATSAHPLSNCRVRARHRPGKPLQFNTVSCTTAMTPQCANGHCQVTEIHPYAPLYVRPPQATVEVDIHDPTYQQLVQHVQSEVNRRSRRPLLKKFVKTLNATKVSYNLEESSEIIDQELYSLTLRFAETGCARTDDADLRESCLQGWQPAAGAASSSGGHPSSVCDVRVSSLGWADRMRVLDLFCETELAPEAA</sequence>
<keyword evidence="2" id="KW-0646">Protease inhibitor</keyword>
<dbReference type="Proteomes" id="UP000440578">
    <property type="component" value="Unassembled WGS sequence"/>
</dbReference>
<gene>
    <name evidence="7" type="primary">KNG2_2</name>
    <name evidence="7" type="ORF">FJT64_020351</name>
</gene>
<comment type="similarity">
    <text evidence="1">Belongs to the cystatin family.</text>
</comment>
<evidence type="ECO:0000256" key="2">
    <source>
        <dbReference type="ARBA" id="ARBA00022690"/>
    </source>
</evidence>
<dbReference type="GO" id="GO:0004869">
    <property type="term" value="F:cysteine-type endopeptidase inhibitor activity"/>
    <property type="evidence" value="ECO:0007669"/>
    <property type="project" value="UniProtKB-KW"/>
</dbReference>
<dbReference type="InterPro" id="IPR000010">
    <property type="entry name" value="Cystatin_dom"/>
</dbReference>
<evidence type="ECO:0000256" key="3">
    <source>
        <dbReference type="ARBA" id="ARBA00022704"/>
    </source>
</evidence>
<dbReference type="CDD" id="cd00042">
    <property type="entry name" value="CY"/>
    <property type="match status" value="1"/>
</dbReference>
<name>A0A6A4WR06_AMPAM</name>
<feature type="compositionally biased region" description="Basic and acidic residues" evidence="4">
    <location>
        <begin position="105"/>
        <end position="119"/>
    </location>
</feature>
<evidence type="ECO:0000259" key="6">
    <source>
        <dbReference type="SMART" id="SM00043"/>
    </source>
</evidence>
<feature type="region of interest" description="Disordered" evidence="4">
    <location>
        <begin position="470"/>
        <end position="531"/>
    </location>
</feature>
<dbReference type="GO" id="GO:0005737">
    <property type="term" value="C:cytoplasm"/>
    <property type="evidence" value="ECO:0007669"/>
    <property type="project" value="TreeGrafter"/>
</dbReference>
<dbReference type="GO" id="GO:0005615">
    <property type="term" value="C:extracellular space"/>
    <property type="evidence" value="ECO:0007669"/>
    <property type="project" value="TreeGrafter"/>
</dbReference>
<evidence type="ECO:0000256" key="1">
    <source>
        <dbReference type="ARBA" id="ARBA00009403"/>
    </source>
</evidence>
<keyword evidence="8" id="KW-1185">Reference proteome</keyword>
<protein>
    <submittedName>
        <fullName evidence="7">Kininogen-2</fullName>
    </submittedName>
</protein>
<evidence type="ECO:0000256" key="5">
    <source>
        <dbReference type="SAM" id="SignalP"/>
    </source>
</evidence>
<proteinExistence type="inferred from homology"/>
<evidence type="ECO:0000256" key="4">
    <source>
        <dbReference type="SAM" id="MobiDB-lite"/>
    </source>
</evidence>
<dbReference type="GO" id="GO:0031982">
    <property type="term" value="C:vesicle"/>
    <property type="evidence" value="ECO:0007669"/>
    <property type="project" value="TreeGrafter"/>
</dbReference>
<dbReference type="OrthoDB" id="6352801at2759"/>
<feature type="compositionally biased region" description="Acidic residues" evidence="4">
    <location>
        <begin position="239"/>
        <end position="265"/>
    </location>
</feature>
<organism evidence="7 8">
    <name type="scientific">Amphibalanus amphitrite</name>
    <name type="common">Striped barnacle</name>
    <name type="synonym">Balanus amphitrite</name>
    <dbReference type="NCBI Taxonomy" id="1232801"/>
    <lineage>
        <taxon>Eukaryota</taxon>
        <taxon>Metazoa</taxon>
        <taxon>Ecdysozoa</taxon>
        <taxon>Arthropoda</taxon>
        <taxon>Crustacea</taxon>
        <taxon>Multicrustacea</taxon>
        <taxon>Cirripedia</taxon>
        <taxon>Thoracica</taxon>
        <taxon>Thoracicalcarea</taxon>
        <taxon>Balanomorpha</taxon>
        <taxon>Balanoidea</taxon>
        <taxon>Balanidae</taxon>
        <taxon>Amphibalaninae</taxon>
        <taxon>Amphibalanus</taxon>
    </lineage>
</organism>
<dbReference type="PROSITE" id="PS51257">
    <property type="entry name" value="PROKAR_LIPOPROTEIN"/>
    <property type="match status" value="1"/>
</dbReference>
<evidence type="ECO:0000313" key="8">
    <source>
        <dbReference type="Proteomes" id="UP000440578"/>
    </source>
</evidence>
<feature type="region of interest" description="Disordered" evidence="4">
    <location>
        <begin position="570"/>
        <end position="598"/>
    </location>
</feature>
<feature type="compositionally biased region" description="Low complexity" evidence="4">
    <location>
        <begin position="74"/>
        <end position="92"/>
    </location>
</feature>
<dbReference type="InterPro" id="IPR046350">
    <property type="entry name" value="Cystatin_sf"/>
</dbReference>
<dbReference type="Gene3D" id="3.10.450.10">
    <property type="match status" value="3"/>
</dbReference>
<feature type="signal peptide" evidence="5">
    <location>
        <begin position="1"/>
        <end position="19"/>
    </location>
</feature>
<feature type="compositionally biased region" description="Pro residues" evidence="4">
    <location>
        <begin position="483"/>
        <end position="527"/>
    </location>
</feature>
<comment type="caution">
    <text evidence="7">The sequence shown here is derived from an EMBL/GenBank/DDBJ whole genome shotgun (WGS) entry which is preliminary data.</text>
</comment>
<evidence type="ECO:0000313" key="7">
    <source>
        <dbReference type="EMBL" id="KAF0308463.1"/>
    </source>
</evidence>
<dbReference type="SUPFAM" id="SSF54403">
    <property type="entry name" value="Cystatin/monellin"/>
    <property type="match status" value="3"/>
</dbReference>
<accession>A0A6A4WR06</accession>
<feature type="compositionally biased region" description="Basic and acidic residues" evidence="4">
    <location>
        <begin position="580"/>
        <end position="598"/>
    </location>
</feature>
<reference evidence="7 8" key="1">
    <citation type="submission" date="2019-07" db="EMBL/GenBank/DDBJ databases">
        <title>Draft genome assembly of a fouling barnacle, Amphibalanus amphitrite (Darwin, 1854): The first reference genome for Thecostraca.</title>
        <authorList>
            <person name="Kim W."/>
        </authorList>
    </citation>
    <scope>NUCLEOTIDE SEQUENCE [LARGE SCALE GENOMIC DNA]</scope>
    <source>
        <strain evidence="7">SNU_AA5</strain>
        <tissue evidence="7">Soma without cirri and trophi</tissue>
    </source>
</reference>
<dbReference type="PANTHER" id="PTHR46186:SF2">
    <property type="entry name" value="CYSTATIN"/>
    <property type="match status" value="1"/>
</dbReference>
<dbReference type="EMBL" id="VIIS01000485">
    <property type="protein sequence ID" value="KAF0308463.1"/>
    <property type="molecule type" value="Genomic_DNA"/>
</dbReference>
<feature type="compositionally biased region" description="Low complexity" evidence="4">
    <location>
        <begin position="167"/>
        <end position="179"/>
    </location>
</feature>
<feature type="domain" description="Cystatin" evidence="6">
    <location>
        <begin position="599"/>
        <end position="703"/>
    </location>
</feature>
<dbReference type="SMART" id="SM00043">
    <property type="entry name" value="CY"/>
    <property type="match status" value="2"/>
</dbReference>
<dbReference type="AlphaFoldDB" id="A0A6A4WR06"/>
<feature type="domain" description="Cystatin" evidence="6">
    <location>
        <begin position="312"/>
        <end position="419"/>
    </location>
</feature>
<feature type="compositionally biased region" description="Acidic residues" evidence="4">
    <location>
        <begin position="123"/>
        <end position="147"/>
    </location>
</feature>
<dbReference type="PANTHER" id="PTHR46186">
    <property type="entry name" value="CYSTATIN"/>
    <property type="match status" value="1"/>
</dbReference>